<name>A0A8C0MQZ5_CANLF</name>
<dbReference type="FunFam" id="3.40.50.720:FF:000038">
    <property type="entry name" value="D-3-phosphoglycerate dehydrogenase"/>
    <property type="match status" value="1"/>
</dbReference>
<dbReference type="GO" id="GO:0016616">
    <property type="term" value="F:oxidoreductase activity, acting on the CH-OH group of donors, NAD or NADP as acceptor"/>
    <property type="evidence" value="ECO:0007669"/>
    <property type="project" value="InterPro"/>
</dbReference>
<dbReference type="AlphaFoldDB" id="A0A8C0MQZ5"/>
<organism evidence="2 3">
    <name type="scientific">Canis lupus familiaris</name>
    <name type="common">Dog</name>
    <name type="synonym">Canis familiaris</name>
    <dbReference type="NCBI Taxonomy" id="9615"/>
    <lineage>
        <taxon>Eukaryota</taxon>
        <taxon>Metazoa</taxon>
        <taxon>Chordata</taxon>
        <taxon>Craniata</taxon>
        <taxon>Vertebrata</taxon>
        <taxon>Euteleostomi</taxon>
        <taxon>Mammalia</taxon>
        <taxon>Eutheria</taxon>
        <taxon>Laurasiatheria</taxon>
        <taxon>Carnivora</taxon>
        <taxon>Caniformia</taxon>
        <taxon>Canidae</taxon>
        <taxon>Canis</taxon>
    </lineage>
</organism>
<reference evidence="2" key="1">
    <citation type="submission" date="2025-08" db="UniProtKB">
        <authorList>
            <consortium name="Ensembl"/>
        </authorList>
    </citation>
    <scope>IDENTIFICATION</scope>
</reference>
<proteinExistence type="predicted"/>
<accession>A0A8C0MQZ5</accession>
<evidence type="ECO:0000259" key="1">
    <source>
        <dbReference type="Pfam" id="PF00389"/>
    </source>
</evidence>
<dbReference type="Ensembl" id="ENSCAFT00030015571.1">
    <property type="protein sequence ID" value="ENSCAFP00030013571.1"/>
    <property type="gene ID" value="ENSCAFG00030008480.1"/>
</dbReference>
<dbReference type="InterPro" id="IPR006139">
    <property type="entry name" value="D-isomer_2_OHA_DH_cat_dom"/>
</dbReference>
<dbReference type="GO" id="GO:0051287">
    <property type="term" value="F:NAD binding"/>
    <property type="evidence" value="ECO:0007669"/>
    <property type="project" value="InterPro"/>
</dbReference>
<dbReference type="PANTHER" id="PTHR42938">
    <property type="entry name" value="FORMATE DEHYDROGENASE 1"/>
    <property type="match status" value="1"/>
</dbReference>
<dbReference type="Gene3D" id="3.40.50.720">
    <property type="entry name" value="NAD(P)-binding Rossmann-like Domain"/>
    <property type="match status" value="1"/>
</dbReference>
<feature type="domain" description="D-isomer specific 2-hydroxyacid dehydrogenase catalytic" evidence="1">
    <location>
        <begin position="9"/>
        <end position="95"/>
    </location>
</feature>
<dbReference type="SUPFAM" id="SSF52283">
    <property type="entry name" value="Formate/glycerate dehydrogenase catalytic domain-like"/>
    <property type="match status" value="1"/>
</dbReference>
<evidence type="ECO:0000313" key="2">
    <source>
        <dbReference type="Ensembl" id="ENSCAFP00030013571.1"/>
    </source>
</evidence>
<protein>
    <recommendedName>
        <fullName evidence="1">D-isomer specific 2-hydroxyacid dehydrogenase catalytic domain-containing protein</fullName>
    </recommendedName>
</protein>
<dbReference type="PANTHER" id="PTHR42938:SF22">
    <property type="entry name" value="D-3-PHOSPHOGLYCERATE DEHYDROGENASE"/>
    <property type="match status" value="1"/>
</dbReference>
<dbReference type="Proteomes" id="UP000694429">
    <property type="component" value="Unassembled WGS sequence"/>
</dbReference>
<evidence type="ECO:0000313" key="3">
    <source>
        <dbReference type="Proteomes" id="UP000694429"/>
    </source>
</evidence>
<sequence>MAFANLRKVLISDSLDPCCRQILQDGGLQVVEKQNLSKEELMAELRDCEGLIVHSATKVTADVINAAEKLQVVGRAGTGVDNVDLEAATRKGILAHHEWGGGTLGLVKTGSE</sequence>
<dbReference type="Pfam" id="PF00389">
    <property type="entry name" value="2-Hacid_dh"/>
    <property type="match status" value="1"/>
</dbReference>